<evidence type="ECO:0000256" key="5">
    <source>
        <dbReference type="SAM" id="Coils"/>
    </source>
</evidence>
<feature type="compositionally biased region" description="Low complexity" evidence="6">
    <location>
        <begin position="1324"/>
        <end position="1336"/>
    </location>
</feature>
<accession>A0A1E4T5Y4</accession>
<reference evidence="11" key="1">
    <citation type="submission" date="2016-04" db="EMBL/GenBank/DDBJ databases">
        <title>Comparative genomics of biotechnologically important yeasts.</title>
        <authorList>
            <consortium name="DOE Joint Genome Institute"/>
            <person name="Riley R."/>
            <person name="Haridas S."/>
            <person name="Wolfe K.H."/>
            <person name="Lopes M.R."/>
            <person name="Hittinger C.T."/>
            <person name="Goker M."/>
            <person name="Salamov A."/>
            <person name="Wisecaver J."/>
            <person name="Long T.M."/>
            <person name="Aerts A.L."/>
            <person name="Barry K."/>
            <person name="Choi C."/>
            <person name="Clum A."/>
            <person name="Coughlan A.Y."/>
            <person name="Deshpande S."/>
            <person name="Douglass A.P."/>
            <person name="Hanson S.J."/>
            <person name="Klenk H.-P."/>
            <person name="Labutti K."/>
            <person name="Lapidus A."/>
            <person name="Lindquist E."/>
            <person name="Lipzen A."/>
            <person name="Meier-Kolthoff J.P."/>
            <person name="Ohm R.A."/>
            <person name="Otillar R.P."/>
            <person name="Pangilinan J."/>
            <person name="Peng Y."/>
            <person name="Rokas A."/>
            <person name="Rosa C.A."/>
            <person name="Scheuner C."/>
            <person name="Sibirny A.A."/>
            <person name="Slot J.C."/>
            <person name="Stielow J.B."/>
            <person name="Sun H."/>
            <person name="Kurtzman C.P."/>
            <person name="Blackwell M."/>
            <person name="Grigoriev I.V."/>
            <person name="Jeffries T.W."/>
        </authorList>
    </citation>
    <scope>NUCLEOTIDE SEQUENCE [LARGE SCALE GENOMIC DNA]</scope>
    <source>
        <strain evidence="11">NRRL YB-2248</strain>
    </source>
</reference>
<evidence type="ECO:0000259" key="9">
    <source>
        <dbReference type="Pfam" id="PF16134"/>
    </source>
</evidence>
<evidence type="ECO:0000256" key="2">
    <source>
        <dbReference type="ARBA" id="ARBA00007857"/>
    </source>
</evidence>
<dbReference type="STRING" id="983967.A0A1E4T5Y4"/>
<feature type="domain" description="THO complex subunitTHOC2 N-terminal" evidence="8">
    <location>
        <begin position="614"/>
        <end position="688"/>
    </location>
</feature>
<feature type="compositionally biased region" description="Pro residues" evidence="6">
    <location>
        <begin position="1516"/>
        <end position="1528"/>
    </location>
</feature>
<feature type="domain" description="THO complex subunit 2 N-terminal" evidence="9">
    <location>
        <begin position="44"/>
        <end position="454"/>
    </location>
</feature>
<dbReference type="InterPro" id="IPR021418">
    <property type="entry name" value="THO_THOC2_C"/>
</dbReference>
<dbReference type="PANTHER" id="PTHR21597:SF0">
    <property type="entry name" value="THO COMPLEX SUBUNIT 2"/>
    <property type="match status" value="1"/>
</dbReference>
<evidence type="ECO:0000256" key="6">
    <source>
        <dbReference type="SAM" id="MobiDB-lite"/>
    </source>
</evidence>
<evidence type="ECO:0000313" key="11">
    <source>
        <dbReference type="Proteomes" id="UP000094801"/>
    </source>
</evidence>
<feature type="domain" description="THO complex subunitTHOC2 C-terminal" evidence="7">
    <location>
        <begin position="902"/>
        <end position="1262"/>
    </location>
</feature>
<feature type="compositionally biased region" description="Gly residues" evidence="6">
    <location>
        <begin position="1687"/>
        <end position="1698"/>
    </location>
</feature>
<feature type="compositionally biased region" description="Basic and acidic residues" evidence="6">
    <location>
        <begin position="1362"/>
        <end position="1374"/>
    </location>
</feature>
<keyword evidence="5" id="KW-0175">Coiled coil</keyword>
<dbReference type="GO" id="GO:0006397">
    <property type="term" value="P:mRNA processing"/>
    <property type="evidence" value="ECO:0007669"/>
    <property type="project" value="InterPro"/>
</dbReference>
<gene>
    <name evidence="10" type="ORF">CANARDRAFT_26595</name>
</gene>
<feature type="coiled-coil region" evidence="5">
    <location>
        <begin position="924"/>
        <end position="979"/>
    </location>
</feature>
<feature type="region of interest" description="Disordered" evidence="6">
    <location>
        <begin position="1310"/>
        <end position="1336"/>
    </location>
</feature>
<evidence type="ECO:0000256" key="1">
    <source>
        <dbReference type="ARBA" id="ARBA00004123"/>
    </source>
</evidence>
<feature type="compositionally biased region" description="Polar residues" evidence="6">
    <location>
        <begin position="1379"/>
        <end position="1388"/>
    </location>
</feature>
<feature type="compositionally biased region" description="Basic and acidic residues" evidence="6">
    <location>
        <begin position="1458"/>
        <end position="1487"/>
    </location>
</feature>
<dbReference type="InterPro" id="IPR021726">
    <property type="entry name" value="THO_THOC2_N"/>
</dbReference>
<keyword evidence="4" id="KW-0539">Nucleus</keyword>
<feature type="compositionally biased region" description="Low complexity" evidence="6">
    <location>
        <begin position="1488"/>
        <end position="1501"/>
    </location>
</feature>
<feature type="region of interest" description="Disordered" evidence="6">
    <location>
        <begin position="1"/>
        <end position="23"/>
    </location>
</feature>
<protein>
    <recommendedName>
        <fullName evidence="3">THO complex subunit 2</fullName>
    </recommendedName>
</protein>
<dbReference type="GO" id="GO:0006406">
    <property type="term" value="P:mRNA export from nucleus"/>
    <property type="evidence" value="ECO:0007669"/>
    <property type="project" value="InterPro"/>
</dbReference>
<feature type="compositionally biased region" description="Basic and acidic residues" evidence="6">
    <location>
        <begin position="1657"/>
        <end position="1685"/>
    </location>
</feature>
<dbReference type="InterPro" id="IPR040007">
    <property type="entry name" value="Tho2"/>
</dbReference>
<feature type="region of interest" description="Disordered" evidence="6">
    <location>
        <begin position="1126"/>
        <end position="1145"/>
    </location>
</feature>
<evidence type="ECO:0000259" key="8">
    <source>
        <dbReference type="Pfam" id="PF11732"/>
    </source>
</evidence>
<evidence type="ECO:0000313" key="10">
    <source>
        <dbReference type="EMBL" id="ODV87170.1"/>
    </source>
</evidence>
<feature type="compositionally biased region" description="Polar residues" evidence="6">
    <location>
        <begin position="1537"/>
        <end position="1552"/>
    </location>
</feature>
<feature type="compositionally biased region" description="Basic and acidic residues" evidence="6">
    <location>
        <begin position="1428"/>
        <end position="1450"/>
    </location>
</feature>
<name>A0A1E4T5Y4_9ASCO</name>
<comment type="subcellular location">
    <subcellularLocation>
        <location evidence="1">Nucleus</location>
    </subcellularLocation>
</comment>
<organism evidence="10 11">
    <name type="scientific">[Candida] arabinofermentans NRRL YB-2248</name>
    <dbReference type="NCBI Taxonomy" id="983967"/>
    <lineage>
        <taxon>Eukaryota</taxon>
        <taxon>Fungi</taxon>
        <taxon>Dikarya</taxon>
        <taxon>Ascomycota</taxon>
        <taxon>Saccharomycotina</taxon>
        <taxon>Pichiomycetes</taxon>
        <taxon>Pichiales</taxon>
        <taxon>Pichiaceae</taxon>
        <taxon>Ogataea</taxon>
        <taxon>Ogataea/Candida clade</taxon>
    </lineage>
</organism>
<feature type="compositionally biased region" description="Polar residues" evidence="6">
    <location>
        <begin position="1"/>
        <end position="21"/>
    </location>
</feature>
<dbReference type="Proteomes" id="UP000094801">
    <property type="component" value="Unassembled WGS sequence"/>
</dbReference>
<dbReference type="GO" id="GO:0000445">
    <property type="term" value="C:THO complex part of transcription export complex"/>
    <property type="evidence" value="ECO:0007669"/>
    <property type="project" value="TreeGrafter"/>
</dbReference>
<dbReference type="Pfam" id="PF16134">
    <property type="entry name" value="THOC2_N"/>
    <property type="match status" value="2"/>
</dbReference>
<dbReference type="InterPro" id="IPR032302">
    <property type="entry name" value="THOC2_N"/>
</dbReference>
<evidence type="ECO:0000256" key="4">
    <source>
        <dbReference type="ARBA" id="ARBA00023242"/>
    </source>
</evidence>
<dbReference type="PANTHER" id="PTHR21597">
    <property type="entry name" value="THO2 PROTEIN"/>
    <property type="match status" value="1"/>
</dbReference>
<feature type="compositionally biased region" description="Basic and acidic residues" evidence="6">
    <location>
        <begin position="1310"/>
        <end position="1322"/>
    </location>
</feature>
<dbReference type="GO" id="GO:0003729">
    <property type="term" value="F:mRNA binding"/>
    <property type="evidence" value="ECO:0007669"/>
    <property type="project" value="TreeGrafter"/>
</dbReference>
<feature type="compositionally biased region" description="Basic and acidic residues" evidence="6">
    <location>
        <begin position="1553"/>
        <end position="1647"/>
    </location>
</feature>
<dbReference type="OrthoDB" id="29024at2759"/>
<feature type="compositionally biased region" description="Basic and acidic residues" evidence="6">
    <location>
        <begin position="1404"/>
        <end position="1415"/>
    </location>
</feature>
<feature type="domain" description="THO complex subunit 2 N-terminal" evidence="9">
    <location>
        <begin position="472"/>
        <end position="612"/>
    </location>
</feature>
<feature type="region of interest" description="Disordered" evidence="6">
    <location>
        <begin position="1353"/>
        <end position="1698"/>
    </location>
</feature>
<proteinExistence type="inferred from homology"/>
<dbReference type="Pfam" id="PF11262">
    <property type="entry name" value="Tho2"/>
    <property type="match status" value="1"/>
</dbReference>
<evidence type="ECO:0000256" key="3">
    <source>
        <dbReference type="ARBA" id="ARBA00019596"/>
    </source>
</evidence>
<evidence type="ECO:0000259" key="7">
    <source>
        <dbReference type="Pfam" id="PF11262"/>
    </source>
</evidence>
<comment type="similarity">
    <text evidence="2">Belongs to the THOC2 family.</text>
</comment>
<dbReference type="EMBL" id="KV453848">
    <property type="protein sequence ID" value="ODV87170.1"/>
    <property type="molecule type" value="Genomic_DNA"/>
</dbReference>
<keyword evidence="11" id="KW-1185">Reference proteome</keyword>
<dbReference type="Pfam" id="PF11732">
    <property type="entry name" value="Thoc2"/>
    <property type="match status" value="1"/>
</dbReference>
<sequence>MSTTSQKEIAVNGNGTTPTTNDSKEKLDYKQQMIDSINWKFLDHESISKWNETVDTLSNKVEMKELQPVEIFYEVMTCLNDFPQRISVNNLLYLTNTIISNIPNVKDRQEASIQFLMIAQACNPKPHTYGFLQSVKIDMQFKRQYLEVREGIFPDFKRCYFNDAKVHDYGIETYSSLHESSEGYSKFTIEVANILTEPHSLYKVDYFIQVIERLIGHFKLDTNRCFVLILNIFGTELLNDSSHEQTILQVLKKSIWWNSKENNNTLQTLVISYLLRHSYTEKPYAELKLIALLIRENLLEFHSIYNALPPHDFEIDSNFGIKSIEENSTEKLYEQFREDETAKSFKATASALALAAPLVLDDDDDNSEEASKPIKMETQKITTEKVPLKLDLKTLIANNHKITCLKYTLQYRMYGESLFILSQFPFLPMIDEDISDLINEFMDEIITPFVESNVELLQLAPSQRLEVNNPSCPKATCFDDLIKYSDELMKFNGYKIANHPILFTKLVRLMDSGLNNDDGSNDLQSKQKWLQFYRMYIFKSLPFVSNMPVVNEAFDVLQKHFPLSTQYNLFGEFQDFLTKNDLDIKLKNNAVEKKTKDILKRLSKENLSTMMRQLAKISYANPLAVTNTFVNHIESYSSLSGLIVESSKFFNKFTWEALTFQLCNKLNSNRLSMQGDGLNHMQWLQNLSSFIGKLSKTHLQNFQLNPLLTCIMKNLSSGSTEMILLIKEIISSMSGIQNINNLTPKQISLLNSEVGLRKLTYMVIQDDRMNSGLSSTRLLECLASLNYLSELFILLCNLPDKIVSTSTDPLKILNLRCDELNSLVHMFTAMIEENMKPEDFTNSMLSASKLIQEFKVKPEWAFEVWRKQWSTQIRSQQIEGIKITALDELIQELPSTISRIDWAYMKPQLYATFWQLSLYDINDQVSYQAELKDIKSQIENINKKLNIARKDPDFSRVEYHRLESNLKLLTSIVKEYKNDELKRAETLKLTSDRLNGEKDTWFETTNDADSIEKSTDQFLEYCILPRVIHSSFDAVFTAKFIFNISKLKTPGFSLLSLLNKLFNCKFLLTTLFTNTGLETENLGLFYSQVLKKLNQWRIDPALYYEEALGLETELTEEDVLLSDGELEEPATKANNAEDNDDDVQKMDIDEESDKAEGKEKEIDANPSEFLFGMRHPGTNEALLFEKFRETLFQWHSSLIGQIATSLDSTHYTTRNNSISFLKNLLGNFPVVEDQSELLTEKLANISSVDQREDIKLASNALFVLVTSKRSQCIPIWKFYKLDPTEKKELILKRKEKVALAKKLEAEKLKKQKEKEEKERLERNAAMTTAALSSTATSTAGAVKPYGLVALQKKSAPLSSSSDSEKDKLVSKTKELTPVARSTTESKIGTTKKLEPKVIPSAPTTREETPVSESKKPVATADVKSSTTKNEDQTKSDEVPLKRSTDTKVSDAHSQLMNRLKEEKRKIAEREREAKGNSDEKRPTDDLIPRVPKSSSLSSSSPAPTPSKVTDSTAALPPLPPPSSLPPVQQPSSSNSSYRRGNNGASSYHVNNINDDRLRDSRDYRNRQDERHSSKNSRDPRNYRDSRDYRDPRDTRDARDIRDTRDARDTRDVRDARNVRDPRDTRDVKDARDVRDNRDTRDTRDSRNSRLTKTSARSVEHGRDYDREREIRQQGRENSERKRAHEGSYGGPGAKRGRY</sequence>